<proteinExistence type="inferred from homology"/>
<protein>
    <submittedName>
        <fullName evidence="6">Succinate-semialdehyde dehydrogenase/glutarate-semialdehyde dehydrogenase</fullName>
    </submittedName>
</protein>
<reference evidence="6 7" key="1">
    <citation type="submission" date="2019-06" db="EMBL/GenBank/DDBJ databases">
        <title>Sequencing the genomes of 1000 actinobacteria strains.</title>
        <authorList>
            <person name="Klenk H.-P."/>
        </authorList>
    </citation>
    <scope>NUCLEOTIDE SEQUENCE [LARGE SCALE GENOMIC DNA]</scope>
    <source>
        <strain evidence="6 7">DSM 19560</strain>
    </source>
</reference>
<evidence type="ECO:0000256" key="4">
    <source>
        <dbReference type="RuleBase" id="RU003345"/>
    </source>
</evidence>
<dbReference type="AlphaFoldDB" id="A0A561E2Z4"/>
<comment type="caution">
    <text evidence="6">The sequence shown here is derived from an EMBL/GenBank/DDBJ whole genome shotgun (WGS) entry which is preliminary data.</text>
</comment>
<dbReference type="CDD" id="cd07103">
    <property type="entry name" value="ALDH_F5_SSADH_GabD"/>
    <property type="match status" value="1"/>
</dbReference>
<comment type="similarity">
    <text evidence="1 4">Belongs to the aldehyde dehydrogenase family.</text>
</comment>
<keyword evidence="2 4" id="KW-0560">Oxidoreductase</keyword>
<feature type="active site" evidence="3">
    <location>
        <position position="255"/>
    </location>
</feature>
<sequence>MTRQLEALDPGRAILIGGIWRASESTFVVDDPATGRPLTRVANGTSADATAAVNSAATAFGDWRHVPPRERSELLRHAFDLMMRDADEIAGVISAENGKSSADARAEVTYAAEFFRWFSEEAVRGTGAYGVAPSGGARTVVTHHPIGVAALVTPWNFPAAMATRKLAPALAAGCTAVLKPAAETPLTAIKIAHLLEEAGFPPGVVNLVPTTSAAAVVTAWLDDPRVRLLSFTGSTAVGKQLLRQAADRVVVTAMELGGNAPFIVADDADLELAVDAAVVAKLRGGGQACTAANRFYVHASVIDRFAVMLGARFAAHRVGAATDGADIGPLVSARAVAEITRKIDEAVEAGATIAHRSPIPEGSGGYFLGPVVLTDVPADARLIVEETFGPVAPLVSWTDEADLLTQVNASEFGLAAYVFSRDLERALRISEEVEAGMVGVNRGLVSDPSAPFGGVKQSGLGREGGHEGLLEFLQTQYLSVDWAPRST</sequence>
<dbReference type="Pfam" id="PF00171">
    <property type="entry name" value="Aldedh"/>
    <property type="match status" value="1"/>
</dbReference>
<accession>A0A561E2Z4</accession>
<dbReference type="InterPro" id="IPR015590">
    <property type="entry name" value="Aldehyde_DH_dom"/>
</dbReference>
<evidence type="ECO:0000256" key="3">
    <source>
        <dbReference type="PROSITE-ProRule" id="PRU10007"/>
    </source>
</evidence>
<dbReference type="FunFam" id="3.40.605.10:FF:000063">
    <property type="entry name" value="Succinate-semialdehyde dehydrogenase, mitochondrial"/>
    <property type="match status" value="1"/>
</dbReference>
<dbReference type="FunFam" id="3.40.605.10:FF:000026">
    <property type="entry name" value="Aldehyde dehydrogenase, putative"/>
    <property type="match status" value="1"/>
</dbReference>
<dbReference type="PANTHER" id="PTHR43353">
    <property type="entry name" value="SUCCINATE-SEMIALDEHYDE DEHYDROGENASE, MITOCHONDRIAL"/>
    <property type="match status" value="1"/>
</dbReference>
<evidence type="ECO:0000313" key="7">
    <source>
        <dbReference type="Proteomes" id="UP000318297"/>
    </source>
</evidence>
<dbReference type="InterPro" id="IPR050740">
    <property type="entry name" value="Aldehyde_DH_Superfamily"/>
</dbReference>
<dbReference type="GO" id="GO:0009450">
    <property type="term" value="P:gamma-aminobutyric acid catabolic process"/>
    <property type="evidence" value="ECO:0007669"/>
    <property type="project" value="TreeGrafter"/>
</dbReference>
<gene>
    <name evidence="6" type="ORF">BKA23_2333</name>
</gene>
<name>A0A561E2Z4_9MICO</name>
<dbReference type="EMBL" id="VIVQ01000002">
    <property type="protein sequence ID" value="TWE09987.1"/>
    <property type="molecule type" value="Genomic_DNA"/>
</dbReference>
<dbReference type="PANTHER" id="PTHR43353:SF5">
    <property type="entry name" value="SUCCINATE-SEMIALDEHYDE DEHYDROGENASE, MITOCHONDRIAL"/>
    <property type="match status" value="1"/>
</dbReference>
<organism evidence="6 7">
    <name type="scientific">Rudaeicoccus suwonensis</name>
    <dbReference type="NCBI Taxonomy" id="657409"/>
    <lineage>
        <taxon>Bacteria</taxon>
        <taxon>Bacillati</taxon>
        <taxon>Actinomycetota</taxon>
        <taxon>Actinomycetes</taxon>
        <taxon>Micrococcales</taxon>
        <taxon>Dermacoccaceae</taxon>
        <taxon>Rudaeicoccus</taxon>
    </lineage>
</organism>
<dbReference type="InterPro" id="IPR016163">
    <property type="entry name" value="Ald_DH_C"/>
</dbReference>
<dbReference type="InterPro" id="IPR029510">
    <property type="entry name" value="Ald_DH_CS_GLU"/>
</dbReference>
<dbReference type="GO" id="GO:0004777">
    <property type="term" value="F:succinate-semialdehyde dehydrogenase (NAD+) activity"/>
    <property type="evidence" value="ECO:0007669"/>
    <property type="project" value="TreeGrafter"/>
</dbReference>
<dbReference type="Gene3D" id="3.40.309.10">
    <property type="entry name" value="Aldehyde Dehydrogenase, Chain A, domain 2"/>
    <property type="match status" value="1"/>
</dbReference>
<evidence type="ECO:0000313" key="6">
    <source>
        <dbReference type="EMBL" id="TWE09987.1"/>
    </source>
</evidence>
<evidence type="ECO:0000259" key="5">
    <source>
        <dbReference type="Pfam" id="PF00171"/>
    </source>
</evidence>
<dbReference type="SUPFAM" id="SSF53720">
    <property type="entry name" value="ALDH-like"/>
    <property type="match status" value="1"/>
</dbReference>
<dbReference type="Proteomes" id="UP000318297">
    <property type="component" value="Unassembled WGS sequence"/>
</dbReference>
<keyword evidence="7" id="KW-1185">Reference proteome</keyword>
<dbReference type="Gene3D" id="3.40.605.10">
    <property type="entry name" value="Aldehyde Dehydrogenase, Chain A, domain 1"/>
    <property type="match status" value="1"/>
</dbReference>
<dbReference type="InterPro" id="IPR016162">
    <property type="entry name" value="Ald_DH_N"/>
</dbReference>
<dbReference type="PROSITE" id="PS00687">
    <property type="entry name" value="ALDEHYDE_DEHYDR_GLU"/>
    <property type="match status" value="1"/>
</dbReference>
<feature type="domain" description="Aldehyde dehydrogenase" evidence="5">
    <location>
        <begin position="20"/>
        <end position="476"/>
    </location>
</feature>
<dbReference type="RefSeq" id="WP_211841698.1">
    <property type="nucleotide sequence ID" value="NZ_VIVQ01000002.1"/>
</dbReference>
<evidence type="ECO:0000256" key="2">
    <source>
        <dbReference type="ARBA" id="ARBA00023002"/>
    </source>
</evidence>
<dbReference type="InterPro" id="IPR016161">
    <property type="entry name" value="Ald_DH/histidinol_DH"/>
</dbReference>
<evidence type="ECO:0000256" key="1">
    <source>
        <dbReference type="ARBA" id="ARBA00009986"/>
    </source>
</evidence>